<dbReference type="OrthoDB" id="1405595at2759"/>
<name>A0A8H4JXW0_9HYPO</name>
<dbReference type="AlphaFoldDB" id="A0A8H4JXW0"/>
<feature type="region of interest" description="Disordered" evidence="6">
    <location>
        <begin position="124"/>
        <end position="155"/>
    </location>
</feature>
<dbReference type="GO" id="GO:0003677">
    <property type="term" value="F:DNA binding"/>
    <property type="evidence" value="ECO:0007669"/>
    <property type="project" value="InterPro"/>
</dbReference>
<sequence>MGEFPSLATDVGGTSIEMHLDAGQESVPAGDFGQSTNFNGVSVNDFTLEADGLDIQDWESLGINLPWNSSVHSMLDNPLLDLPHPMTFFFRGPSEVLSQADIHTTSTSVDSEPMVHQLECQTPTPSFTQSLANPSSQGQSSQTPPEITSHPFPRDDVDLEPWRAEDYGHVPYITDEAYQVMVSTFEQLNSDNAHCIPFTSKQLPSLQHMQIYMQVYFEEYHPVFPLLHKATFSPTREDWLLSFAVSSIGCLFSKTLQSREVYPIMQEFLRRAIRIQLERSQTSTPSICVAQASVLNQIGMMYGGDLRFAECAHETMAQLATQCRKIASFSDNLVKSSVIENAVSQGWQAWIRAELEIRLFYCAWLVDSQQVGFFAFSSTIPVDLLQFPMPVNENVWGTSTTETWENSLTEGMGYSSSQQSFSLRQVLLGLYRYREVPGRLDAFNSLLLVMGILNDLSWLRHAHLYLDILQRHVETLPPTALARAAMTNIHMVSLLIYFPTREVIAFGRWRVNETQHSMVVGKLKRWMSNPRSAREALIHACRIWSQIRLSRTNAQHEAPAFLHSAISIWALVEHSEEFDVGNADEFPILRLDILNQDAKLWAAGNEKKRLYLSGVGLLGHPGALARLISETARLLGERIAWPQAWRTGPYLKQSYAESRRVQ</sequence>
<accession>A0A8H4JXW0</accession>
<dbReference type="InterPro" id="IPR007219">
    <property type="entry name" value="XnlR_reg_dom"/>
</dbReference>
<evidence type="ECO:0000256" key="6">
    <source>
        <dbReference type="SAM" id="MobiDB-lite"/>
    </source>
</evidence>
<feature type="compositionally biased region" description="Polar residues" evidence="6">
    <location>
        <begin position="124"/>
        <end position="133"/>
    </location>
</feature>
<evidence type="ECO:0000256" key="1">
    <source>
        <dbReference type="ARBA" id="ARBA00022723"/>
    </source>
</evidence>
<organism evidence="8 9">
    <name type="scientific">Fusarium acutatum</name>
    <dbReference type="NCBI Taxonomy" id="78861"/>
    <lineage>
        <taxon>Eukaryota</taxon>
        <taxon>Fungi</taxon>
        <taxon>Dikarya</taxon>
        <taxon>Ascomycota</taxon>
        <taxon>Pezizomycotina</taxon>
        <taxon>Sordariomycetes</taxon>
        <taxon>Hypocreomycetidae</taxon>
        <taxon>Hypocreales</taxon>
        <taxon>Nectriaceae</taxon>
        <taxon>Fusarium</taxon>
        <taxon>Fusarium fujikuroi species complex</taxon>
    </lineage>
</organism>
<dbReference type="Proteomes" id="UP000536711">
    <property type="component" value="Unassembled WGS sequence"/>
</dbReference>
<keyword evidence="2" id="KW-0862">Zinc</keyword>
<feature type="domain" description="Xylanolytic transcriptional activator regulatory" evidence="7">
    <location>
        <begin position="213"/>
        <end position="430"/>
    </location>
</feature>
<keyword evidence="3" id="KW-0805">Transcription regulation</keyword>
<dbReference type="GO" id="GO:0008270">
    <property type="term" value="F:zinc ion binding"/>
    <property type="evidence" value="ECO:0007669"/>
    <property type="project" value="InterPro"/>
</dbReference>
<keyword evidence="9" id="KW-1185">Reference proteome</keyword>
<keyword evidence="4" id="KW-0804">Transcription</keyword>
<evidence type="ECO:0000256" key="5">
    <source>
        <dbReference type="ARBA" id="ARBA00023242"/>
    </source>
</evidence>
<dbReference type="GO" id="GO:0006351">
    <property type="term" value="P:DNA-templated transcription"/>
    <property type="evidence" value="ECO:0007669"/>
    <property type="project" value="InterPro"/>
</dbReference>
<protein>
    <recommendedName>
        <fullName evidence="7">Xylanolytic transcriptional activator regulatory domain-containing protein</fullName>
    </recommendedName>
</protein>
<keyword evidence="1" id="KW-0479">Metal-binding</keyword>
<evidence type="ECO:0000313" key="9">
    <source>
        <dbReference type="Proteomes" id="UP000536711"/>
    </source>
</evidence>
<dbReference type="PANTHER" id="PTHR47660:SF7">
    <property type="entry name" value="TRANSCRIPTION FACTOR WITH C2H2 AND ZN(2)-CYS(6) DNA BINDING DOMAIN (EUROFUNG)"/>
    <property type="match status" value="1"/>
</dbReference>
<keyword evidence="5" id="KW-0539">Nucleus</keyword>
<dbReference type="PANTHER" id="PTHR47660">
    <property type="entry name" value="TRANSCRIPTION FACTOR WITH C2H2 AND ZN(2)-CYS(6) DNA BINDING DOMAIN (EUROFUNG)-RELATED-RELATED"/>
    <property type="match status" value="1"/>
</dbReference>
<evidence type="ECO:0000256" key="2">
    <source>
        <dbReference type="ARBA" id="ARBA00022833"/>
    </source>
</evidence>
<comment type="caution">
    <text evidence="8">The sequence shown here is derived from an EMBL/GenBank/DDBJ whole genome shotgun (WGS) entry which is preliminary data.</text>
</comment>
<dbReference type="Pfam" id="PF04082">
    <property type="entry name" value="Fungal_trans"/>
    <property type="match status" value="1"/>
</dbReference>
<evidence type="ECO:0000256" key="4">
    <source>
        <dbReference type="ARBA" id="ARBA00023163"/>
    </source>
</evidence>
<reference evidence="8 9" key="1">
    <citation type="submission" date="2020-01" db="EMBL/GenBank/DDBJ databases">
        <title>Identification and distribution of gene clusters putatively required for synthesis of sphingolipid metabolism inhibitors in phylogenetically diverse species of the filamentous fungus Fusarium.</title>
        <authorList>
            <person name="Kim H.-S."/>
            <person name="Busman M."/>
            <person name="Brown D.W."/>
            <person name="Divon H."/>
            <person name="Uhlig S."/>
            <person name="Proctor R.H."/>
        </authorList>
    </citation>
    <scope>NUCLEOTIDE SEQUENCE [LARGE SCALE GENOMIC DNA]</scope>
    <source>
        <strain evidence="8 9">NRRL 13308</strain>
    </source>
</reference>
<evidence type="ECO:0000313" key="8">
    <source>
        <dbReference type="EMBL" id="KAF4439153.1"/>
    </source>
</evidence>
<proteinExistence type="predicted"/>
<dbReference type="CDD" id="cd12148">
    <property type="entry name" value="fungal_TF_MHR"/>
    <property type="match status" value="1"/>
</dbReference>
<evidence type="ECO:0000256" key="3">
    <source>
        <dbReference type="ARBA" id="ARBA00023015"/>
    </source>
</evidence>
<dbReference type="EMBL" id="JAADJF010000096">
    <property type="protein sequence ID" value="KAF4439153.1"/>
    <property type="molecule type" value="Genomic_DNA"/>
</dbReference>
<gene>
    <name evidence="8" type="ORF">FACUT_4335</name>
</gene>
<feature type="compositionally biased region" description="Low complexity" evidence="6">
    <location>
        <begin position="134"/>
        <end position="145"/>
    </location>
</feature>
<evidence type="ECO:0000259" key="7">
    <source>
        <dbReference type="Pfam" id="PF04082"/>
    </source>
</evidence>